<evidence type="ECO:0000256" key="4">
    <source>
        <dbReference type="ARBA" id="ARBA00023136"/>
    </source>
</evidence>
<reference evidence="6 7" key="1">
    <citation type="submission" date="2016-01" db="EMBL/GenBank/DDBJ databases">
        <authorList>
            <person name="Oliw E.H."/>
        </authorList>
    </citation>
    <scope>NUCLEOTIDE SEQUENCE [LARGE SCALE GENOMIC DNA]</scope>
    <source>
        <strain evidence="6 7">DY10</strain>
    </source>
</reference>
<keyword evidence="2 5" id="KW-0812">Transmembrane</keyword>
<proteinExistence type="predicted"/>
<evidence type="ECO:0000256" key="2">
    <source>
        <dbReference type="ARBA" id="ARBA00022692"/>
    </source>
</evidence>
<dbReference type="GO" id="GO:0016020">
    <property type="term" value="C:membrane"/>
    <property type="evidence" value="ECO:0007669"/>
    <property type="project" value="UniProtKB-SubCell"/>
</dbReference>
<keyword evidence="3 5" id="KW-1133">Transmembrane helix</keyword>
<dbReference type="InterPro" id="IPR032808">
    <property type="entry name" value="DoxX"/>
</dbReference>
<evidence type="ECO:0000256" key="3">
    <source>
        <dbReference type="ARBA" id="ARBA00022989"/>
    </source>
</evidence>
<dbReference type="Proteomes" id="UP000187941">
    <property type="component" value="Chromosome"/>
</dbReference>
<evidence type="ECO:0000313" key="7">
    <source>
        <dbReference type="Proteomes" id="UP000187941"/>
    </source>
</evidence>
<keyword evidence="4 5" id="KW-0472">Membrane</keyword>
<feature type="transmembrane region" description="Helical" evidence="5">
    <location>
        <begin position="88"/>
        <end position="105"/>
    </location>
</feature>
<dbReference type="KEGG" id="smon:AWR27_20625"/>
<organism evidence="6 7">
    <name type="scientific">Spirosoma montaniterrae</name>
    <dbReference type="NCBI Taxonomy" id="1178516"/>
    <lineage>
        <taxon>Bacteria</taxon>
        <taxon>Pseudomonadati</taxon>
        <taxon>Bacteroidota</taxon>
        <taxon>Cytophagia</taxon>
        <taxon>Cytophagales</taxon>
        <taxon>Cytophagaceae</taxon>
        <taxon>Spirosoma</taxon>
    </lineage>
</organism>
<accession>A0A1P9X1I5</accession>
<feature type="transmembrane region" description="Helical" evidence="5">
    <location>
        <begin position="20"/>
        <end position="42"/>
    </location>
</feature>
<protein>
    <recommendedName>
        <fullName evidence="8">DoxX family protein</fullName>
    </recommendedName>
</protein>
<comment type="subcellular location">
    <subcellularLocation>
        <location evidence="1">Membrane</location>
        <topology evidence="1">Multi-pass membrane protein</topology>
    </subcellularLocation>
</comment>
<dbReference type="OrthoDB" id="7960583at2"/>
<dbReference type="AlphaFoldDB" id="A0A1P9X1I5"/>
<dbReference type="Pfam" id="PF13564">
    <property type="entry name" value="DoxX_2"/>
    <property type="match status" value="1"/>
</dbReference>
<gene>
    <name evidence="6" type="ORF">AWR27_20625</name>
</gene>
<evidence type="ECO:0008006" key="8">
    <source>
        <dbReference type="Google" id="ProtNLM"/>
    </source>
</evidence>
<sequence>MEALANHGLNQTRPGRALHVTYRTVFILFSLSMVMDGVAGVLREQNGQEAMRLLGYPIYVLVIVGTAKLLGVITLWQTRYRLLREWAYAGFTINFVGAFASWLAVEPSLGTLVPPVVMLIVLFTIYTLEKRGRQANA</sequence>
<evidence type="ECO:0000256" key="1">
    <source>
        <dbReference type="ARBA" id="ARBA00004141"/>
    </source>
</evidence>
<dbReference type="RefSeq" id="WP_077132967.1">
    <property type="nucleotide sequence ID" value="NZ_CP014263.1"/>
</dbReference>
<name>A0A1P9X1I5_9BACT</name>
<feature type="transmembrane region" description="Helical" evidence="5">
    <location>
        <begin position="54"/>
        <end position="76"/>
    </location>
</feature>
<feature type="transmembrane region" description="Helical" evidence="5">
    <location>
        <begin position="111"/>
        <end position="128"/>
    </location>
</feature>
<keyword evidence="7" id="KW-1185">Reference proteome</keyword>
<dbReference type="EMBL" id="CP014263">
    <property type="protein sequence ID" value="AQG81506.1"/>
    <property type="molecule type" value="Genomic_DNA"/>
</dbReference>
<evidence type="ECO:0000256" key="5">
    <source>
        <dbReference type="SAM" id="Phobius"/>
    </source>
</evidence>
<dbReference type="STRING" id="1178516.AWR27_20625"/>
<evidence type="ECO:0000313" key="6">
    <source>
        <dbReference type="EMBL" id="AQG81506.1"/>
    </source>
</evidence>